<accession>A0A5C7SGY9</accession>
<proteinExistence type="predicted"/>
<reference evidence="1 2" key="1">
    <citation type="submission" date="2018-09" db="EMBL/GenBank/DDBJ databases">
        <title>Metagenome Assembled Genomes from an Advanced Water Purification Facility.</title>
        <authorList>
            <person name="Stamps B.W."/>
            <person name="Spear J.R."/>
        </authorList>
    </citation>
    <scope>NUCLEOTIDE SEQUENCE [LARGE SCALE GENOMIC DNA]</scope>
    <source>
        <strain evidence="1">Bin_27_1</strain>
    </source>
</reference>
<organism evidence="1 2">
    <name type="scientific">Thauera aminoaromatica</name>
    <dbReference type="NCBI Taxonomy" id="164330"/>
    <lineage>
        <taxon>Bacteria</taxon>
        <taxon>Pseudomonadati</taxon>
        <taxon>Pseudomonadota</taxon>
        <taxon>Betaproteobacteria</taxon>
        <taxon>Rhodocyclales</taxon>
        <taxon>Zoogloeaceae</taxon>
        <taxon>Thauera</taxon>
    </lineage>
</organism>
<evidence type="ECO:0000313" key="1">
    <source>
        <dbReference type="EMBL" id="TXH82196.1"/>
    </source>
</evidence>
<dbReference type="AlphaFoldDB" id="A0A5C7SGY9"/>
<gene>
    <name evidence="1" type="ORF">E6Q80_15845</name>
</gene>
<dbReference type="Proteomes" id="UP000321192">
    <property type="component" value="Unassembled WGS sequence"/>
</dbReference>
<dbReference type="RefSeq" id="WP_276660122.1">
    <property type="nucleotide sequence ID" value="NZ_SSFD01000251.1"/>
</dbReference>
<dbReference type="EMBL" id="SSFD01000251">
    <property type="protein sequence ID" value="TXH82196.1"/>
    <property type="molecule type" value="Genomic_DNA"/>
</dbReference>
<protein>
    <submittedName>
        <fullName evidence="1">Uncharacterized protein</fullName>
    </submittedName>
</protein>
<sequence length="366" mass="40861">MRYTYTAAWAVVGGITLRDDSLPIELVSSESAQFTLTRDPDDVLARVDEASAVGRLMLKGIVGQQAAADFQTALALEVEEIKGERRKKAGGQAILLFQAQGEIDASVREPLREHEKFILTFDAIEKNLVRQRHQADVEAMKVAVAFESEVPSRFAYLDGGTYLLNDAGKPIYSISFSMSGEGSVSTPLSNEAAGRISARYLALNQENDLDSVERLFSQMADHKTDRLRSFLSGWAALEILIAKSFKSYEQVFLSPFTNSHQPTLRERFLTRIKGVMKDKYRLTDKFIAVTAVLFPSIEDAEAQKNYSDFCRLKELRDAIFHGEPFSEKELPVHEMATLLRKYVLARIATPNRVLNSDTPTSGAPVR</sequence>
<evidence type="ECO:0000313" key="2">
    <source>
        <dbReference type="Proteomes" id="UP000321192"/>
    </source>
</evidence>
<comment type="caution">
    <text evidence="1">The sequence shown here is derived from an EMBL/GenBank/DDBJ whole genome shotgun (WGS) entry which is preliminary data.</text>
</comment>
<name>A0A5C7SGY9_THASP</name>